<dbReference type="AlphaFoldDB" id="A0A9K3I373"/>
<evidence type="ECO:0000313" key="2">
    <source>
        <dbReference type="EMBL" id="KAF5789160.1"/>
    </source>
</evidence>
<feature type="compositionally biased region" description="Basic residues" evidence="1">
    <location>
        <begin position="12"/>
        <end position="22"/>
    </location>
</feature>
<keyword evidence="3" id="KW-1185">Reference proteome</keyword>
<name>A0A9K3I373_HELAN</name>
<reference evidence="2" key="2">
    <citation type="submission" date="2020-06" db="EMBL/GenBank/DDBJ databases">
        <title>Helianthus annuus Genome sequencing and assembly Release 2.</title>
        <authorList>
            <person name="Gouzy J."/>
            <person name="Langlade N."/>
            <person name="Munos S."/>
        </authorList>
    </citation>
    <scope>NUCLEOTIDE SEQUENCE</scope>
    <source>
        <tissue evidence="2">Leaves</tissue>
    </source>
</reference>
<protein>
    <submittedName>
        <fullName evidence="2">Uncharacterized protein</fullName>
    </submittedName>
</protein>
<proteinExistence type="predicted"/>
<feature type="region of interest" description="Disordered" evidence="1">
    <location>
        <begin position="1"/>
        <end position="31"/>
    </location>
</feature>
<organism evidence="2 3">
    <name type="scientific">Helianthus annuus</name>
    <name type="common">Common sunflower</name>
    <dbReference type="NCBI Taxonomy" id="4232"/>
    <lineage>
        <taxon>Eukaryota</taxon>
        <taxon>Viridiplantae</taxon>
        <taxon>Streptophyta</taxon>
        <taxon>Embryophyta</taxon>
        <taxon>Tracheophyta</taxon>
        <taxon>Spermatophyta</taxon>
        <taxon>Magnoliopsida</taxon>
        <taxon>eudicotyledons</taxon>
        <taxon>Gunneridae</taxon>
        <taxon>Pentapetalae</taxon>
        <taxon>asterids</taxon>
        <taxon>campanulids</taxon>
        <taxon>Asterales</taxon>
        <taxon>Asteraceae</taxon>
        <taxon>Asteroideae</taxon>
        <taxon>Heliantheae alliance</taxon>
        <taxon>Heliantheae</taxon>
        <taxon>Helianthus</taxon>
    </lineage>
</organism>
<reference evidence="2" key="1">
    <citation type="journal article" date="2017" name="Nature">
        <title>The sunflower genome provides insights into oil metabolism, flowering and Asterid evolution.</title>
        <authorList>
            <person name="Badouin H."/>
            <person name="Gouzy J."/>
            <person name="Grassa C.J."/>
            <person name="Murat F."/>
            <person name="Staton S.E."/>
            <person name="Cottret L."/>
            <person name="Lelandais-Briere C."/>
            <person name="Owens G.L."/>
            <person name="Carrere S."/>
            <person name="Mayjonade B."/>
            <person name="Legrand L."/>
            <person name="Gill N."/>
            <person name="Kane N.C."/>
            <person name="Bowers J.E."/>
            <person name="Hubner S."/>
            <person name="Bellec A."/>
            <person name="Berard A."/>
            <person name="Berges H."/>
            <person name="Blanchet N."/>
            <person name="Boniface M.C."/>
            <person name="Brunel D."/>
            <person name="Catrice O."/>
            <person name="Chaidir N."/>
            <person name="Claudel C."/>
            <person name="Donnadieu C."/>
            <person name="Faraut T."/>
            <person name="Fievet G."/>
            <person name="Helmstetter N."/>
            <person name="King M."/>
            <person name="Knapp S.J."/>
            <person name="Lai Z."/>
            <person name="Le Paslier M.C."/>
            <person name="Lippi Y."/>
            <person name="Lorenzon L."/>
            <person name="Mandel J.R."/>
            <person name="Marage G."/>
            <person name="Marchand G."/>
            <person name="Marquand E."/>
            <person name="Bret-Mestries E."/>
            <person name="Morien E."/>
            <person name="Nambeesan S."/>
            <person name="Nguyen T."/>
            <person name="Pegot-Espagnet P."/>
            <person name="Pouilly N."/>
            <person name="Raftis F."/>
            <person name="Sallet E."/>
            <person name="Schiex T."/>
            <person name="Thomas J."/>
            <person name="Vandecasteele C."/>
            <person name="Vares D."/>
            <person name="Vear F."/>
            <person name="Vautrin S."/>
            <person name="Crespi M."/>
            <person name="Mangin B."/>
            <person name="Burke J.M."/>
            <person name="Salse J."/>
            <person name="Munos S."/>
            <person name="Vincourt P."/>
            <person name="Rieseberg L.H."/>
            <person name="Langlade N.B."/>
        </authorList>
    </citation>
    <scope>NUCLEOTIDE SEQUENCE</scope>
    <source>
        <tissue evidence="2">Leaves</tissue>
    </source>
</reference>
<dbReference type="EMBL" id="MNCJ02000324">
    <property type="protein sequence ID" value="KAF5789160.1"/>
    <property type="molecule type" value="Genomic_DNA"/>
</dbReference>
<gene>
    <name evidence="2" type="ORF">HanXRQr2_Chr09g0367731</name>
</gene>
<evidence type="ECO:0000256" key="1">
    <source>
        <dbReference type="SAM" id="MobiDB-lite"/>
    </source>
</evidence>
<accession>A0A9K3I373</accession>
<dbReference type="Proteomes" id="UP000215914">
    <property type="component" value="Unassembled WGS sequence"/>
</dbReference>
<sequence length="159" mass="17574">MLPSRNLLQLPKKTRASSARKRKETDSLATSETFPYENRGFNEASGFMTSFLNQGLERLMHLYEEACGLSKMLESKLKKAEVTIADQGMIAAAKSQHYEDKFKAVTQEAQTAIKKGQPGCSSQIGCCPASTRTGYELLPRGPKRIRCNFPPPSQAENGL</sequence>
<evidence type="ECO:0000313" key="3">
    <source>
        <dbReference type="Proteomes" id="UP000215914"/>
    </source>
</evidence>
<comment type="caution">
    <text evidence="2">The sequence shown here is derived from an EMBL/GenBank/DDBJ whole genome shotgun (WGS) entry which is preliminary data.</text>
</comment>
<dbReference type="Gramene" id="mRNA:HanXRQr2_Chr09g0367731">
    <property type="protein sequence ID" value="mRNA:HanXRQr2_Chr09g0367731"/>
    <property type="gene ID" value="HanXRQr2_Chr09g0367731"/>
</dbReference>